<feature type="signal peptide" evidence="1">
    <location>
        <begin position="1"/>
        <end position="18"/>
    </location>
</feature>
<protein>
    <recommendedName>
        <fullName evidence="4">DUF4595 domain-containing protein</fullName>
    </recommendedName>
</protein>
<feature type="chain" id="PRO_5045406578" description="DUF4595 domain-containing protein" evidence="1">
    <location>
        <begin position="19"/>
        <end position="275"/>
    </location>
</feature>
<keyword evidence="3" id="KW-1185">Reference proteome</keyword>
<dbReference type="EMBL" id="JAPDNS010000001">
    <property type="protein sequence ID" value="MCW3482573.1"/>
    <property type="molecule type" value="Genomic_DNA"/>
</dbReference>
<sequence length="275" mass="31725">MKKHVLLLGMAALPLLTACLKNNPAGFPYTPPLRITDIKGRNNYAPGRDSIIITYNNAGNPIRIVRGETSTGSPSFQLRYDRQNRLRDIIGVYNGRENIGDYFEIWHRYHYDRYNQVIADTTYSFGVIGQQDPLPRPGQPAVTIGNIFSFSYDSQHRINRSSMEVGPVHTITTTWYYNSAGNAYRIHTRDVWHQPDSLPYPDTDRYPVYDNKVNFRRLHPVWQLIDLDYSRNNPFQATAYNIYGLPLDIPIHPKEYLNILGINSFSAIDEIKYAH</sequence>
<evidence type="ECO:0008006" key="4">
    <source>
        <dbReference type="Google" id="ProtNLM"/>
    </source>
</evidence>
<dbReference type="PROSITE" id="PS51257">
    <property type="entry name" value="PROKAR_LIPOPROTEIN"/>
    <property type="match status" value="1"/>
</dbReference>
<organism evidence="2 3">
    <name type="scientific">Chitinophaga nivalis</name>
    <dbReference type="NCBI Taxonomy" id="2991709"/>
    <lineage>
        <taxon>Bacteria</taxon>
        <taxon>Pseudomonadati</taxon>
        <taxon>Bacteroidota</taxon>
        <taxon>Chitinophagia</taxon>
        <taxon>Chitinophagales</taxon>
        <taxon>Chitinophagaceae</taxon>
        <taxon>Chitinophaga</taxon>
    </lineage>
</organism>
<gene>
    <name evidence="2" type="ORF">OL497_01590</name>
</gene>
<comment type="caution">
    <text evidence="2">The sequence shown here is derived from an EMBL/GenBank/DDBJ whole genome shotgun (WGS) entry which is preliminary data.</text>
</comment>
<evidence type="ECO:0000313" key="3">
    <source>
        <dbReference type="Proteomes" id="UP001207742"/>
    </source>
</evidence>
<dbReference type="RefSeq" id="WP_264727105.1">
    <property type="nucleotide sequence ID" value="NZ_JAPDNR010000001.1"/>
</dbReference>
<accession>A0ABT3IF30</accession>
<evidence type="ECO:0000256" key="1">
    <source>
        <dbReference type="SAM" id="SignalP"/>
    </source>
</evidence>
<dbReference type="Proteomes" id="UP001207742">
    <property type="component" value="Unassembled WGS sequence"/>
</dbReference>
<evidence type="ECO:0000313" key="2">
    <source>
        <dbReference type="EMBL" id="MCW3482573.1"/>
    </source>
</evidence>
<proteinExistence type="predicted"/>
<reference evidence="2 3" key="1">
    <citation type="submission" date="2022-10" db="EMBL/GenBank/DDBJ databases">
        <title>Chitinophaga nivalis PC15 sp. nov., isolated from Pyeongchang county, South Korea.</title>
        <authorList>
            <person name="Trinh H.N."/>
        </authorList>
    </citation>
    <scope>NUCLEOTIDE SEQUENCE [LARGE SCALE GENOMIC DNA]</scope>
    <source>
        <strain evidence="2 3">PC14</strain>
    </source>
</reference>
<name>A0ABT3IF30_9BACT</name>
<keyword evidence="1" id="KW-0732">Signal</keyword>